<accession>A0ABU9E7L9</accession>
<evidence type="ECO:0000256" key="1">
    <source>
        <dbReference type="ARBA" id="ARBA00023002"/>
    </source>
</evidence>
<evidence type="ECO:0000259" key="2">
    <source>
        <dbReference type="SMART" id="SM00903"/>
    </source>
</evidence>
<feature type="domain" description="Flavin reductase like" evidence="2">
    <location>
        <begin position="15"/>
        <end position="158"/>
    </location>
</feature>
<dbReference type="EMBL" id="JBBHLI010000001">
    <property type="protein sequence ID" value="MEK9499960.1"/>
    <property type="molecule type" value="Genomic_DNA"/>
</dbReference>
<proteinExistence type="predicted"/>
<dbReference type="PANTHER" id="PTHR30466:SF1">
    <property type="entry name" value="FMN REDUCTASE (NADH) RUTF"/>
    <property type="match status" value="1"/>
</dbReference>
<evidence type="ECO:0000313" key="3">
    <source>
        <dbReference type="EMBL" id="MEK9499960.1"/>
    </source>
</evidence>
<dbReference type="PANTHER" id="PTHR30466">
    <property type="entry name" value="FLAVIN REDUCTASE"/>
    <property type="match status" value="1"/>
</dbReference>
<dbReference type="Gene3D" id="2.30.110.10">
    <property type="entry name" value="Electron Transport, Fmn-binding Protein, Chain A"/>
    <property type="match status" value="1"/>
</dbReference>
<dbReference type="Proteomes" id="UP001484239">
    <property type="component" value="Unassembled WGS sequence"/>
</dbReference>
<protein>
    <submittedName>
        <fullName evidence="3">Flavin reductase family protein</fullName>
    </submittedName>
</protein>
<dbReference type="SUPFAM" id="SSF50475">
    <property type="entry name" value="FMN-binding split barrel"/>
    <property type="match status" value="1"/>
</dbReference>
<name>A0ABU9E7L9_9BACT</name>
<gene>
    <name evidence="3" type="ORF">WI372_03050</name>
</gene>
<dbReference type="Pfam" id="PF01613">
    <property type="entry name" value="Flavin_Reduct"/>
    <property type="match status" value="1"/>
</dbReference>
<dbReference type="SMART" id="SM00903">
    <property type="entry name" value="Flavin_Reduct"/>
    <property type="match status" value="1"/>
</dbReference>
<dbReference type="InterPro" id="IPR012349">
    <property type="entry name" value="Split_barrel_FMN-bd"/>
</dbReference>
<sequence length="161" mass="16900">MTISPPDPTAFRHVMGHFGSGVTVITTGSPESPVGFTASSVASLSLDPLLVMVGVATDGDSLAGIRESGAFGVNILSRDQEALAMHFARSDREARFRDVEVRTRSTGVPLLGASLAWLDCALHAEFPAGDHVVVVGRVESCDAGAGEPLLYFRGRFGGWLS</sequence>
<keyword evidence="4" id="KW-1185">Reference proteome</keyword>
<organism evidence="3 4">
    <name type="scientific">Gaopeijia maritima</name>
    <dbReference type="NCBI Taxonomy" id="3119007"/>
    <lineage>
        <taxon>Bacteria</taxon>
        <taxon>Pseudomonadati</taxon>
        <taxon>Gemmatimonadota</taxon>
        <taxon>Longimicrobiia</taxon>
        <taxon>Gaopeijiales</taxon>
        <taxon>Gaopeijiaceae</taxon>
        <taxon>Gaopeijia</taxon>
    </lineage>
</organism>
<comment type="caution">
    <text evidence="3">The sequence shown here is derived from an EMBL/GenBank/DDBJ whole genome shotgun (WGS) entry which is preliminary data.</text>
</comment>
<keyword evidence="1" id="KW-0560">Oxidoreductase</keyword>
<dbReference type="RefSeq" id="WP_405277860.1">
    <property type="nucleotide sequence ID" value="NZ_JBBHLI010000001.1"/>
</dbReference>
<dbReference type="InterPro" id="IPR050268">
    <property type="entry name" value="NADH-dep_flavin_reductase"/>
</dbReference>
<dbReference type="InterPro" id="IPR002563">
    <property type="entry name" value="Flavin_Rdtase-like_dom"/>
</dbReference>
<evidence type="ECO:0000313" key="4">
    <source>
        <dbReference type="Proteomes" id="UP001484239"/>
    </source>
</evidence>
<reference evidence="3 4" key="1">
    <citation type="submission" date="2024-02" db="EMBL/GenBank/DDBJ databases">
        <title>A novel Gemmatimonadota bacterium.</title>
        <authorList>
            <person name="Du Z.-J."/>
            <person name="Ye Y.-Q."/>
        </authorList>
    </citation>
    <scope>NUCLEOTIDE SEQUENCE [LARGE SCALE GENOMIC DNA]</scope>
    <source>
        <strain evidence="3 4">DH-20</strain>
    </source>
</reference>